<evidence type="ECO:0000256" key="3">
    <source>
        <dbReference type="ARBA" id="ARBA00022679"/>
    </source>
</evidence>
<keyword evidence="6" id="KW-0067">ATP-binding</keyword>
<name>A0ABW6XXP2_9ACTN</name>
<dbReference type="PROSITE" id="PS50011">
    <property type="entry name" value="PROTEIN_KINASE_DOM"/>
    <property type="match status" value="1"/>
</dbReference>
<dbReference type="CDD" id="cd13690">
    <property type="entry name" value="PBP2_GluB"/>
    <property type="match status" value="1"/>
</dbReference>
<dbReference type="InterPro" id="IPR011009">
    <property type="entry name" value="Kinase-like_dom_sf"/>
</dbReference>
<accession>A0ABW6XXP2</accession>
<dbReference type="InterPro" id="IPR008271">
    <property type="entry name" value="Ser/Thr_kinase_AS"/>
</dbReference>
<dbReference type="InterPro" id="IPR001638">
    <property type="entry name" value="Solute-binding_3/MltF_N"/>
</dbReference>
<protein>
    <recommendedName>
        <fullName evidence="1">non-specific serine/threonine protein kinase</fullName>
        <ecNumber evidence="1">2.7.11.1</ecNumber>
    </recommendedName>
</protein>
<dbReference type="InterPro" id="IPR000719">
    <property type="entry name" value="Prot_kinase_dom"/>
</dbReference>
<dbReference type="SMART" id="SM00062">
    <property type="entry name" value="PBPb"/>
    <property type="match status" value="1"/>
</dbReference>
<dbReference type="PROSITE" id="PS00108">
    <property type="entry name" value="PROTEIN_KINASE_ST"/>
    <property type="match status" value="1"/>
</dbReference>
<dbReference type="PANTHER" id="PTHR43289">
    <property type="entry name" value="MITOGEN-ACTIVATED PROTEIN KINASE KINASE KINASE 20-RELATED"/>
    <property type="match status" value="1"/>
</dbReference>
<dbReference type="SUPFAM" id="SSF53850">
    <property type="entry name" value="Periplasmic binding protein-like II"/>
    <property type="match status" value="1"/>
</dbReference>
<dbReference type="SUPFAM" id="SSF56112">
    <property type="entry name" value="Protein kinase-like (PK-like)"/>
    <property type="match status" value="1"/>
</dbReference>
<evidence type="ECO:0000256" key="4">
    <source>
        <dbReference type="ARBA" id="ARBA00022741"/>
    </source>
</evidence>
<keyword evidence="3 10" id="KW-0808">Transferase</keyword>
<dbReference type="RefSeq" id="WP_388309606.1">
    <property type="nucleotide sequence ID" value="NZ_JBIBDZ010000009.1"/>
</dbReference>
<dbReference type="Pfam" id="PF00497">
    <property type="entry name" value="SBP_bac_3"/>
    <property type="match status" value="1"/>
</dbReference>
<feature type="region of interest" description="Disordered" evidence="7">
    <location>
        <begin position="257"/>
        <end position="325"/>
    </location>
</feature>
<keyword evidence="8" id="KW-1133">Transmembrane helix</keyword>
<dbReference type="Proteomes" id="UP001602370">
    <property type="component" value="Unassembled WGS sequence"/>
</dbReference>
<evidence type="ECO:0000259" key="9">
    <source>
        <dbReference type="PROSITE" id="PS50011"/>
    </source>
</evidence>
<feature type="compositionally biased region" description="Pro residues" evidence="7">
    <location>
        <begin position="269"/>
        <end position="283"/>
    </location>
</feature>
<dbReference type="EC" id="2.7.11.1" evidence="1"/>
<evidence type="ECO:0000256" key="7">
    <source>
        <dbReference type="SAM" id="MobiDB-lite"/>
    </source>
</evidence>
<evidence type="ECO:0000256" key="5">
    <source>
        <dbReference type="ARBA" id="ARBA00022777"/>
    </source>
</evidence>
<feature type="compositionally biased region" description="Low complexity" evidence="7">
    <location>
        <begin position="368"/>
        <end position="390"/>
    </location>
</feature>
<organism evidence="10 11">
    <name type="scientific">Streptomyces flavochromogenes</name>
    <dbReference type="NCBI Taxonomy" id="68199"/>
    <lineage>
        <taxon>Bacteria</taxon>
        <taxon>Bacillati</taxon>
        <taxon>Actinomycetota</taxon>
        <taxon>Actinomycetes</taxon>
        <taxon>Kitasatosporales</taxon>
        <taxon>Streptomycetaceae</taxon>
        <taxon>Streptomyces</taxon>
    </lineage>
</organism>
<keyword evidence="2" id="KW-0723">Serine/threonine-protein kinase</keyword>
<dbReference type="Gene3D" id="3.30.200.20">
    <property type="entry name" value="Phosphorylase Kinase, domain 1"/>
    <property type="match status" value="1"/>
</dbReference>
<gene>
    <name evidence="10" type="ORF">ACFY8C_28665</name>
</gene>
<dbReference type="EMBL" id="JBIBDZ010000009">
    <property type="protein sequence ID" value="MFF5922275.1"/>
    <property type="molecule type" value="Genomic_DNA"/>
</dbReference>
<keyword evidence="11" id="KW-1185">Reference proteome</keyword>
<comment type="caution">
    <text evidence="10">The sequence shown here is derived from an EMBL/GenBank/DDBJ whole genome shotgun (WGS) entry which is preliminary data.</text>
</comment>
<evidence type="ECO:0000313" key="11">
    <source>
        <dbReference type="Proteomes" id="UP001602370"/>
    </source>
</evidence>
<keyword evidence="8" id="KW-0472">Membrane</keyword>
<proteinExistence type="predicted"/>
<feature type="domain" description="Protein kinase" evidence="9">
    <location>
        <begin position="1"/>
        <end position="249"/>
    </location>
</feature>
<evidence type="ECO:0000256" key="1">
    <source>
        <dbReference type="ARBA" id="ARBA00012513"/>
    </source>
</evidence>
<feature type="region of interest" description="Disordered" evidence="7">
    <location>
        <begin position="355"/>
        <end position="392"/>
    </location>
</feature>
<evidence type="ECO:0000256" key="2">
    <source>
        <dbReference type="ARBA" id="ARBA00022527"/>
    </source>
</evidence>
<feature type="compositionally biased region" description="Basic and acidic residues" evidence="7">
    <location>
        <begin position="287"/>
        <end position="298"/>
    </location>
</feature>
<dbReference type="PANTHER" id="PTHR43289:SF6">
    <property type="entry name" value="SERINE_THREONINE-PROTEIN KINASE NEKL-3"/>
    <property type="match status" value="1"/>
</dbReference>
<dbReference type="Gene3D" id="3.40.190.10">
    <property type="entry name" value="Periplasmic binding protein-like II"/>
    <property type="match status" value="2"/>
</dbReference>
<dbReference type="CDD" id="cd14014">
    <property type="entry name" value="STKc_PknB_like"/>
    <property type="match status" value="1"/>
</dbReference>
<reference evidence="10 11" key="1">
    <citation type="submission" date="2024-10" db="EMBL/GenBank/DDBJ databases">
        <title>The Natural Products Discovery Center: Release of the First 8490 Sequenced Strains for Exploring Actinobacteria Biosynthetic Diversity.</title>
        <authorList>
            <person name="Kalkreuter E."/>
            <person name="Kautsar S.A."/>
            <person name="Yang D."/>
            <person name="Bader C.D."/>
            <person name="Teijaro C.N."/>
            <person name="Fluegel L."/>
            <person name="Davis C.M."/>
            <person name="Simpson J.R."/>
            <person name="Lauterbach L."/>
            <person name="Steele A.D."/>
            <person name="Gui C."/>
            <person name="Meng S."/>
            <person name="Li G."/>
            <person name="Viehrig K."/>
            <person name="Ye F."/>
            <person name="Su P."/>
            <person name="Kiefer A.F."/>
            <person name="Nichols A."/>
            <person name="Cepeda A.J."/>
            <person name="Yan W."/>
            <person name="Fan B."/>
            <person name="Jiang Y."/>
            <person name="Adhikari A."/>
            <person name="Zheng C.-J."/>
            <person name="Schuster L."/>
            <person name="Cowan T.M."/>
            <person name="Smanski M.J."/>
            <person name="Chevrette M.G."/>
            <person name="De Carvalho L.P.S."/>
            <person name="Shen B."/>
        </authorList>
    </citation>
    <scope>NUCLEOTIDE SEQUENCE [LARGE SCALE GENOMIC DNA]</scope>
    <source>
        <strain evidence="10 11">NPDC012605</strain>
    </source>
</reference>
<keyword evidence="8" id="KW-0812">Transmembrane</keyword>
<dbReference type="SMART" id="SM00220">
    <property type="entry name" value="S_TKc"/>
    <property type="match status" value="1"/>
</dbReference>
<evidence type="ECO:0000313" key="10">
    <source>
        <dbReference type="EMBL" id="MFF5922275.1"/>
    </source>
</evidence>
<evidence type="ECO:0000256" key="8">
    <source>
        <dbReference type="SAM" id="Phobius"/>
    </source>
</evidence>
<sequence length="639" mass="66954">MGTVWRARDLALHREVALKEVRPPDPALAEYDPEAARELRIRVLREARALARVAHPQVVTIHHIVDGGEGTYPWLVMELIPGGSLQDRLDRGELAVGEAATLGRGILAGLRAAHAAGIQHRDVKPPNVLLRPDGQPVLTDFGIAAIHGATALTAAGSIIGTPDYMAPERVSGEEGGPAADLWSLAMTLYVAVEGHHPLRRANTLATLAAVLGEDVPPSRRAGPLTRVLTSVLVRDPAARPDGEALDRMLAEVEAEVGADAHAGPRPRPRPQPPSGHRPQPEPQPQDRVPHAAVDDGRPTVDVGADTATAFPLASPVPAGPPTARKRRGGAYAAVAAAAVVLSGVLVWNLLPFGGAKDGGDGDRVEGKPSGQGSSSPSTPSTPSIGASGAAPTGGGPKITIGIKFDQPGLGFKNPDGTYAGLDVDVATYVARVLGHDPADIVWQEARSSMRESLLTSGDVDLVVATYTFNSLRDKKVDFVGPYFMAHQDVLLPANDTTIRRPTDLNGRKVCTATGSSTALLIRTTLAPQAQVVTHDSYTRCIDDLASGAVDAVTTDNTLLAGYAAHDAYKGRFKLAGFRVSDEPYGIGVPEGGDANGTVKRALQKMIDDGSWKKAVERNLPLLGDVSPPVQRWSTSGGAS</sequence>
<dbReference type="Gene3D" id="1.10.510.10">
    <property type="entry name" value="Transferase(Phosphotransferase) domain 1"/>
    <property type="match status" value="1"/>
</dbReference>
<keyword evidence="4" id="KW-0547">Nucleotide-binding</keyword>
<feature type="transmembrane region" description="Helical" evidence="8">
    <location>
        <begin position="330"/>
        <end position="350"/>
    </location>
</feature>
<dbReference type="GO" id="GO:0004674">
    <property type="term" value="F:protein serine/threonine kinase activity"/>
    <property type="evidence" value="ECO:0007669"/>
    <property type="project" value="UniProtKB-EC"/>
</dbReference>
<feature type="compositionally biased region" description="Basic and acidic residues" evidence="7">
    <location>
        <begin position="357"/>
        <end position="366"/>
    </location>
</feature>
<keyword evidence="5 10" id="KW-0418">Kinase</keyword>
<evidence type="ECO:0000256" key="6">
    <source>
        <dbReference type="ARBA" id="ARBA00022840"/>
    </source>
</evidence>
<dbReference type="Pfam" id="PF00069">
    <property type="entry name" value="Pkinase"/>
    <property type="match status" value="1"/>
</dbReference>